<evidence type="ECO:0000313" key="2">
    <source>
        <dbReference type="Proteomes" id="UP000663879"/>
    </source>
</evidence>
<keyword evidence="2" id="KW-1185">Reference proteome</keyword>
<organism evidence="1 2">
    <name type="scientific">Brachionus calyciflorus</name>
    <dbReference type="NCBI Taxonomy" id="104777"/>
    <lineage>
        <taxon>Eukaryota</taxon>
        <taxon>Metazoa</taxon>
        <taxon>Spiralia</taxon>
        <taxon>Gnathifera</taxon>
        <taxon>Rotifera</taxon>
        <taxon>Eurotatoria</taxon>
        <taxon>Monogononta</taxon>
        <taxon>Pseudotrocha</taxon>
        <taxon>Ploima</taxon>
        <taxon>Brachionidae</taxon>
        <taxon>Brachionus</taxon>
    </lineage>
</organism>
<sequence>MRSVEKSVFSLYPLGCRPRQMKPSTIIFLYKQFCQSIFRNNELNNILFESMREEQGYKYKRDDTSYGKQLKIIEKELMVDCLDYNSEIIIDLIENLFKSRNQGQIDSIKHFIFLIEDKMMKGIYYYYLYNELNTLLKPIW</sequence>
<dbReference type="Proteomes" id="UP000663879">
    <property type="component" value="Unassembled WGS sequence"/>
</dbReference>
<name>A0A814JD55_9BILA</name>
<dbReference type="OrthoDB" id="10188579at2759"/>
<gene>
    <name evidence="1" type="ORF">OXX778_LOCUS18137</name>
</gene>
<protein>
    <submittedName>
        <fullName evidence="1">Uncharacterized protein</fullName>
    </submittedName>
</protein>
<dbReference type="EMBL" id="CAJNOC010004888">
    <property type="protein sequence ID" value="CAF1036461.1"/>
    <property type="molecule type" value="Genomic_DNA"/>
</dbReference>
<reference evidence="1" key="1">
    <citation type="submission" date="2021-02" db="EMBL/GenBank/DDBJ databases">
        <authorList>
            <person name="Nowell W R."/>
        </authorList>
    </citation>
    <scope>NUCLEOTIDE SEQUENCE</scope>
    <source>
        <strain evidence="1">Ploen Becks lab</strain>
    </source>
</reference>
<proteinExistence type="predicted"/>
<dbReference type="AlphaFoldDB" id="A0A814JD55"/>
<comment type="caution">
    <text evidence="1">The sequence shown here is derived from an EMBL/GenBank/DDBJ whole genome shotgun (WGS) entry which is preliminary data.</text>
</comment>
<evidence type="ECO:0000313" key="1">
    <source>
        <dbReference type="EMBL" id="CAF1036461.1"/>
    </source>
</evidence>
<accession>A0A814JD55</accession>